<keyword evidence="11" id="KW-1185">Reference proteome</keyword>
<dbReference type="PANTHER" id="PTHR46018:SF2">
    <property type="entry name" value="ZINC PHOSPHODIESTERASE ELAC PROTEIN 1"/>
    <property type="match status" value="1"/>
</dbReference>
<dbReference type="Pfam" id="PF00753">
    <property type="entry name" value="Lactamase_B"/>
    <property type="match status" value="1"/>
</dbReference>
<keyword evidence="4 8" id="KW-0479">Metal-binding</keyword>
<dbReference type="SUPFAM" id="SSF56281">
    <property type="entry name" value="Metallo-hydrolase/oxidoreductase"/>
    <property type="match status" value="1"/>
</dbReference>
<dbReference type="CDD" id="cd07717">
    <property type="entry name" value="RNaseZ_ZiPD-like_MBL-fold"/>
    <property type="match status" value="1"/>
</dbReference>
<keyword evidence="5 8" id="KW-0255">Endonuclease</keyword>
<dbReference type="InterPro" id="IPR013471">
    <property type="entry name" value="RNase_Z/BN"/>
</dbReference>
<dbReference type="InParanoid" id="A0A420XKM5"/>
<comment type="caution">
    <text evidence="10">The sequence shown here is derived from an EMBL/GenBank/DDBJ whole genome shotgun (WGS) entry which is preliminary data.</text>
</comment>
<proteinExistence type="inferred from homology"/>
<dbReference type="AlphaFoldDB" id="A0A420XKM5"/>
<comment type="similarity">
    <text evidence="8">Belongs to the RNase Z family.</text>
</comment>
<feature type="domain" description="Metallo-beta-lactamase" evidence="9">
    <location>
        <begin position="20"/>
        <end position="108"/>
    </location>
</feature>
<comment type="subunit">
    <text evidence="1 8">Homodimer.</text>
</comment>
<dbReference type="GO" id="GO:0008270">
    <property type="term" value="F:zinc ion binding"/>
    <property type="evidence" value="ECO:0007669"/>
    <property type="project" value="UniProtKB-UniRule"/>
</dbReference>
<evidence type="ECO:0000256" key="6">
    <source>
        <dbReference type="ARBA" id="ARBA00022801"/>
    </source>
</evidence>
<comment type="cofactor">
    <cofactor evidence="8">
        <name>Zn(2+)</name>
        <dbReference type="ChEBI" id="CHEBI:29105"/>
    </cofactor>
    <text evidence="8">Binds 2 Zn(2+) ions.</text>
</comment>
<evidence type="ECO:0000256" key="2">
    <source>
        <dbReference type="ARBA" id="ARBA00022694"/>
    </source>
</evidence>
<feature type="binding site" evidence="8">
    <location>
        <position position="207"/>
    </location>
    <ligand>
        <name>Zn(2+)</name>
        <dbReference type="ChEBI" id="CHEBI:29105"/>
        <label>1</label>
        <note>catalytic</note>
    </ligand>
</feature>
<dbReference type="EC" id="3.1.26.11" evidence="8"/>
<evidence type="ECO:0000259" key="9">
    <source>
        <dbReference type="Pfam" id="PF00753"/>
    </source>
</evidence>
<evidence type="ECO:0000256" key="8">
    <source>
        <dbReference type="HAMAP-Rule" id="MF_01818"/>
    </source>
</evidence>
<accession>A0A420XKM5</accession>
<evidence type="ECO:0000256" key="4">
    <source>
        <dbReference type="ARBA" id="ARBA00022723"/>
    </source>
</evidence>
<keyword evidence="3 8" id="KW-0540">Nuclease</keyword>
<feature type="binding site" evidence="8">
    <location>
        <position position="140"/>
    </location>
    <ligand>
        <name>Zn(2+)</name>
        <dbReference type="ChEBI" id="CHEBI:29105"/>
        <label>1</label>
        <note>catalytic</note>
    </ligand>
</feature>
<name>A0A420XKM5_9ACTN</name>
<feature type="binding site" evidence="8">
    <location>
        <position position="65"/>
    </location>
    <ligand>
        <name>Zn(2+)</name>
        <dbReference type="ChEBI" id="CHEBI:29105"/>
        <label>1</label>
        <note>catalytic</note>
    </ligand>
</feature>
<reference evidence="10 11" key="1">
    <citation type="submission" date="2018-10" db="EMBL/GenBank/DDBJ databases">
        <title>Genomic Encyclopedia of Archaeal and Bacterial Type Strains, Phase II (KMG-II): from individual species to whole genera.</title>
        <authorList>
            <person name="Goeker M."/>
        </authorList>
    </citation>
    <scope>NUCLEOTIDE SEQUENCE [LARGE SCALE GENOMIC DNA]</scope>
    <source>
        <strain evidence="10 11">RP-AC37</strain>
    </source>
</reference>
<dbReference type="EMBL" id="RBWV01000016">
    <property type="protein sequence ID" value="RKS68576.1"/>
    <property type="molecule type" value="Genomic_DNA"/>
</dbReference>
<gene>
    <name evidence="8" type="primary">rnz</name>
    <name evidence="10" type="ORF">CLV35_3704</name>
</gene>
<comment type="catalytic activity">
    <reaction evidence="8">
        <text>Endonucleolytic cleavage of RNA, removing extra 3' nucleotides from tRNA precursor, generating 3' termini of tRNAs. A 3'-hydroxy group is left at the tRNA terminus and a 5'-phosphoryl group is left at the trailer molecule.</text>
        <dbReference type="EC" id="3.1.26.11"/>
    </reaction>
</comment>
<evidence type="ECO:0000256" key="7">
    <source>
        <dbReference type="ARBA" id="ARBA00022833"/>
    </source>
</evidence>
<dbReference type="PANTHER" id="PTHR46018">
    <property type="entry name" value="ZINC PHOSPHODIESTERASE ELAC PROTEIN 1"/>
    <property type="match status" value="1"/>
</dbReference>
<feature type="binding site" evidence="8">
    <location>
        <position position="67"/>
    </location>
    <ligand>
        <name>Zn(2+)</name>
        <dbReference type="ChEBI" id="CHEBI:29105"/>
        <label>2</label>
        <note>catalytic</note>
    </ligand>
</feature>
<dbReference type="InterPro" id="IPR001279">
    <property type="entry name" value="Metallo-B-lactamas"/>
</dbReference>
<keyword evidence="6 8" id="KW-0378">Hydrolase</keyword>
<dbReference type="Gene3D" id="3.60.15.10">
    <property type="entry name" value="Ribonuclease Z/Hydroxyacylglutathione hydrolase-like"/>
    <property type="match status" value="1"/>
</dbReference>
<dbReference type="OrthoDB" id="9800940at2"/>
<dbReference type="HAMAP" id="MF_01818">
    <property type="entry name" value="RNase_Z_BN"/>
    <property type="match status" value="1"/>
</dbReference>
<comment type="function">
    <text evidence="8">Zinc phosphodiesterase, which displays some tRNA 3'-processing endonuclease activity. Probably involved in tRNA maturation, by removing a 3'-trailer from precursor tRNA.</text>
</comment>
<sequence length="303" mass="32207">MSGRELVVLGTASQVPTRTRNHNGYLLRWDSTGILFDPGEGTQRQLTHAGVPASAVDVICITHAHGDHCLGLPGVVQRRVLDGARTPVHLYYPAAASTMVDALLVASGPAAASVVRHPVEGGGLVHDAGTWRLSCAELDHRVPALGWRVDEPDGRRVLPERAAALGVRGPAVGALLAAGSLEVEGRRVTVDEVTVPRPGQSFALVMDTRPCPGAVEVARGATVLVCESTFLEADAELAQAYAHCTAAQAAGIARDAGAEQLLLTHFSQRYGDDVEGFAEEARPVFGRVQALRDLERMTFPRRR</sequence>
<keyword evidence="2 8" id="KW-0819">tRNA processing</keyword>
<protein>
    <recommendedName>
        <fullName evidence="8">Ribonuclease Z</fullName>
        <shortName evidence="8">RNase Z</shortName>
        <ecNumber evidence="8">3.1.26.11</ecNumber>
    </recommendedName>
    <alternativeName>
        <fullName evidence="8">tRNA 3 endonuclease</fullName>
    </alternativeName>
    <alternativeName>
        <fullName evidence="8">tRNase Z</fullName>
    </alternativeName>
</protein>
<evidence type="ECO:0000256" key="3">
    <source>
        <dbReference type="ARBA" id="ARBA00022722"/>
    </source>
</evidence>
<feature type="active site" description="Proton acceptor" evidence="8">
    <location>
        <position position="67"/>
    </location>
</feature>
<keyword evidence="7 8" id="KW-0862">Zinc</keyword>
<feature type="binding site" evidence="8">
    <location>
        <position position="207"/>
    </location>
    <ligand>
        <name>Zn(2+)</name>
        <dbReference type="ChEBI" id="CHEBI:29105"/>
        <label>2</label>
        <note>catalytic</note>
    </ligand>
</feature>
<evidence type="ECO:0000313" key="11">
    <source>
        <dbReference type="Proteomes" id="UP000281955"/>
    </source>
</evidence>
<dbReference type="InterPro" id="IPR036866">
    <property type="entry name" value="RibonucZ/Hydroxyglut_hydro"/>
</dbReference>
<dbReference type="Proteomes" id="UP000281955">
    <property type="component" value="Unassembled WGS sequence"/>
</dbReference>
<organism evidence="10 11">
    <name type="scientific">Motilibacter peucedani</name>
    <dbReference type="NCBI Taxonomy" id="598650"/>
    <lineage>
        <taxon>Bacteria</taxon>
        <taxon>Bacillati</taxon>
        <taxon>Actinomycetota</taxon>
        <taxon>Actinomycetes</taxon>
        <taxon>Motilibacterales</taxon>
        <taxon>Motilibacteraceae</taxon>
        <taxon>Motilibacter</taxon>
    </lineage>
</organism>
<feature type="binding site" evidence="8">
    <location>
        <position position="265"/>
    </location>
    <ligand>
        <name>Zn(2+)</name>
        <dbReference type="ChEBI" id="CHEBI:29105"/>
        <label>2</label>
        <note>catalytic</note>
    </ligand>
</feature>
<evidence type="ECO:0000313" key="10">
    <source>
        <dbReference type="EMBL" id="RKS68576.1"/>
    </source>
</evidence>
<feature type="binding site" evidence="8">
    <location>
        <position position="68"/>
    </location>
    <ligand>
        <name>Zn(2+)</name>
        <dbReference type="ChEBI" id="CHEBI:29105"/>
        <label>2</label>
        <note>catalytic</note>
    </ligand>
</feature>
<dbReference type="RefSeq" id="WP_121194943.1">
    <property type="nucleotide sequence ID" value="NZ_RBWV01000016.1"/>
</dbReference>
<dbReference type="GO" id="GO:0042781">
    <property type="term" value="F:3'-tRNA processing endoribonuclease activity"/>
    <property type="evidence" value="ECO:0007669"/>
    <property type="project" value="UniProtKB-UniRule"/>
</dbReference>
<feature type="binding site" evidence="8">
    <location>
        <position position="63"/>
    </location>
    <ligand>
        <name>Zn(2+)</name>
        <dbReference type="ChEBI" id="CHEBI:29105"/>
        <label>1</label>
        <note>catalytic</note>
    </ligand>
</feature>
<evidence type="ECO:0000256" key="1">
    <source>
        <dbReference type="ARBA" id="ARBA00011738"/>
    </source>
</evidence>
<evidence type="ECO:0000256" key="5">
    <source>
        <dbReference type="ARBA" id="ARBA00022759"/>
    </source>
</evidence>